<comment type="caution">
    <text evidence="2">The sequence shown here is derived from an EMBL/GenBank/DDBJ whole genome shotgun (WGS) entry which is preliminary data.</text>
</comment>
<reference evidence="2 3" key="1">
    <citation type="journal article" date="2023" name="Nucleic Acids Res.">
        <title>The hologenome of Daphnia magna reveals possible DNA methylation and microbiome-mediated evolution of the host genome.</title>
        <authorList>
            <person name="Chaturvedi A."/>
            <person name="Li X."/>
            <person name="Dhandapani V."/>
            <person name="Marshall H."/>
            <person name="Kissane S."/>
            <person name="Cuenca-Cambronero M."/>
            <person name="Asole G."/>
            <person name="Calvet F."/>
            <person name="Ruiz-Romero M."/>
            <person name="Marangio P."/>
            <person name="Guigo R."/>
            <person name="Rago D."/>
            <person name="Mirbahai L."/>
            <person name="Eastwood N."/>
            <person name="Colbourne J.K."/>
            <person name="Zhou J."/>
            <person name="Mallon E."/>
            <person name="Orsini L."/>
        </authorList>
    </citation>
    <scope>NUCLEOTIDE SEQUENCE [LARGE SCALE GENOMIC DNA]</scope>
    <source>
        <strain evidence="2">LRV0_1</strain>
    </source>
</reference>
<feature type="compositionally biased region" description="Polar residues" evidence="1">
    <location>
        <begin position="214"/>
        <end position="223"/>
    </location>
</feature>
<organism evidence="2 3">
    <name type="scientific">Daphnia magna</name>
    <dbReference type="NCBI Taxonomy" id="35525"/>
    <lineage>
        <taxon>Eukaryota</taxon>
        <taxon>Metazoa</taxon>
        <taxon>Ecdysozoa</taxon>
        <taxon>Arthropoda</taxon>
        <taxon>Crustacea</taxon>
        <taxon>Branchiopoda</taxon>
        <taxon>Diplostraca</taxon>
        <taxon>Cladocera</taxon>
        <taxon>Anomopoda</taxon>
        <taxon>Daphniidae</taxon>
        <taxon>Daphnia</taxon>
    </lineage>
</organism>
<feature type="region of interest" description="Disordered" evidence="1">
    <location>
        <begin position="214"/>
        <end position="234"/>
    </location>
</feature>
<gene>
    <name evidence="2" type="ORF">OUZ56_007457</name>
</gene>
<feature type="compositionally biased region" description="Low complexity" evidence="1">
    <location>
        <begin position="401"/>
        <end position="427"/>
    </location>
</feature>
<dbReference type="Proteomes" id="UP001234178">
    <property type="component" value="Unassembled WGS sequence"/>
</dbReference>
<proteinExistence type="predicted"/>
<feature type="region of interest" description="Disordered" evidence="1">
    <location>
        <begin position="322"/>
        <end position="346"/>
    </location>
</feature>
<dbReference type="EMBL" id="JAOYFB010000037">
    <property type="protein sequence ID" value="KAK4021970.1"/>
    <property type="molecule type" value="Genomic_DNA"/>
</dbReference>
<name>A0ABR0AAC1_9CRUS</name>
<feature type="compositionally biased region" description="Low complexity" evidence="1">
    <location>
        <begin position="111"/>
        <end position="122"/>
    </location>
</feature>
<feature type="region of interest" description="Disordered" evidence="1">
    <location>
        <begin position="103"/>
        <end position="124"/>
    </location>
</feature>
<evidence type="ECO:0000313" key="2">
    <source>
        <dbReference type="EMBL" id="KAK4021970.1"/>
    </source>
</evidence>
<feature type="compositionally biased region" description="Basic and acidic residues" evidence="1">
    <location>
        <begin position="325"/>
        <end position="338"/>
    </location>
</feature>
<sequence>MQTDRSDRSSSCPTTTKDLQPDPIYQALWADTIDFNEVLISPVMVHDHMPDTVLGAINKVLLQHKILCCWWFRLLGAEAREAAGRVSEANRLPRALFNHQRVERDAGYTGNRSRSPSPFSNSMHHHRPPVFLAVLYASTSEEITVHPAHPQVLSCHGPSKPQRVTSEPLLKDDQADYQPGLIVDGSLLMAASITPSPVMVAGQRSFLENNSLTSIDRSPTIGQRSPDVAKETPYSSSVPANSCYMLQPPSWLNPQVRRATTSNLPAMSAAGWNFNPLQHYPADGEDLSDYSNRLSAPIATPETLSGGSNSSVSSLAKRAHKFLRRDKDASTSKKKELPKQYSGSSSSVYEMTESSSVYCASPMSSAKTTTGQTRASRAQLKREIMRLYQRAAADVDKIEQTPSSDQPTSSTSSHSRSASSSSQSQPSRLFPVLEPTSPVFGCRNGSNSDDHSGYALSPVASRPATANGVTDSRLSPSGRPNLPPCNTSF</sequence>
<feature type="region of interest" description="Disordered" evidence="1">
    <location>
        <begin position="392"/>
        <end position="489"/>
    </location>
</feature>
<accession>A0ABR0AAC1</accession>
<evidence type="ECO:0000313" key="3">
    <source>
        <dbReference type="Proteomes" id="UP001234178"/>
    </source>
</evidence>
<evidence type="ECO:0000256" key="1">
    <source>
        <dbReference type="SAM" id="MobiDB-lite"/>
    </source>
</evidence>
<keyword evidence="3" id="KW-1185">Reference proteome</keyword>
<protein>
    <submittedName>
        <fullName evidence="2">Uncharacterized protein</fullName>
    </submittedName>
</protein>